<dbReference type="InterPro" id="IPR033877">
    <property type="entry name" value="Frm2/Hbn1"/>
</dbReference>
<dbReference type="STRING" id="215250.A0A316YM80"/>
<evidence type="ECO:0000256" key="1">
    <source>
        <dbReference type="ARBA" id="ARBA00004123"/>
    </source>
</evidence>
<dbReference type="EMBL" id="KZ819636">
    <property type="protein sequence ID" value="PWN89768.1"/>
    <property type="molecule type" value="Genomic_DNA"/>
</dbReference>
<dbReference type="GO" id="GO:0005737">
    <property type="term" value="C:cytoplasm"/>
    <property type="evidence" value="ECO:0007669"/>
    <property type="project" value="UniProtKB-SubCell"/>
</dbReference>
<evidence type="ECO:0000313" key="9">
    <source>
        <dbReference type="Proteomes" id="UP000245768"/>
    </source>
</evidence>
<keyword evidence="9" id="KW-1185">Reference proteome</keyword>
<gene>
    <name evidence="8" type="ORF">FA10DRAFT_266334</name>
</gene>
<dbReference type="Pfam" id="PF00881">
    <property type="entry name" value="Nitroreductase"/>
    <property type="match status" value="1"/>
</dbReference>
<dbReference type="AlphaFoldDB" id="A0A316YM80"/>
<dbReference type="Proteomes" id="UP000245768">
    <property type="component" value="Unassembled WGS sequence"/>
</dbReference>
<evidence type="ECO:0000256" key="5">
    <source>
        <dbReference type="ARBA" id="ARBA00023002"/>
    </source>
</evidence>
<dbReference type="GeneID" id="37043365"/>
<dbReference type="PANTHER" id="PTHR43035">
    <property type="entry name" value="FATTY ACID REPRESSION MUTANT PROTEIN 2-RELATED"/>
    <property type="match status" value="1"/>
</dbReference>
<dbReference type="RefSeq" id="XP_025376966.1">
    <property type="nucleotide sequence ID" value="XM_025521449.1"/>
</dbReference>
<dbReference type="GO" id="GO:0034599">
    <property type="term" value="P:cellular response to oxidative stress"/>
    <property type="evidence" value="ECO:0007669"/>
    <property type="project" value="InterPro"/>
</dbReference>
<name>A0A316YM80_9BASI</name>
<dbReference type="GO" id="GO:0005634">
    <property type="term" value="C:nucleus"/>
    <property type="evidence" value="ECO:0007669"/>
    <property type="project" value="UniProtKB-SubCell"/>
</dbReference>
<dbReference type="InterPro" id="IPR029479">
    <property type="entry name" value="Nitroreductase"/>
</dbReference>
<keyword evidence="4" id="KW-0963">Cytoplasm</keyword>
<comment type="similarity">
    <text evidence="3">Belongs to the nitroreductase family.</text>
</comment>
<evidence type="ECO:0000313" key="8">
    <source>
        <dbReference type="EMBL" id="PWN89768.1"/>
    </source>
</evidence>
<evidence type="ECO:0000256" key="6">
    <source>
        <dbReference type="ARBA" id="ARBA00023242"/>
    </source>
</evidence>
<evidence type="ECO:0000256" key="2">
    <source>
        <dbReference type="ARBA" id="ARBA00004496"/>
    </source>
</evidence>
<dbReference type="FunFam" id="3.40.109.10:FF:000001">
    <property type="entry name" value="Nitroreductase family"/>
    <property type="match status" value="1"/>
</dbReference>
<dbReference type="Gene3D" id="3.40.109.10">
    <property type="entry name" value="NADH Oxidase"/>
    <property type="match status" value="1"/>
</dbReference>
<accession>A0A316YM80</accession>
<evidence type="ECO:0000256" key="4">
    <source>
        <dbReference type="ARBA" id="ARBA00022490"/>
    </source>
</evidence>
<feature type="domain" description="Nitroreductase" evidence="7">
    <location>
        <begin position="11"/>
        <end position="186"/>
    </location>
</feature>
<evidence type="ECO:0000259" key="7">
    <source>
        <dbReference type="Pfam" id="PF00881"/>
    </source>
</evidence>
<dbReference type="SUPFAM" id="SSF55469">
    <property type="entry name" value="FMN-dependent nitroreductase-like"/>
    <property type="match status" value="1"/>
</dbReference>
<evidence type="ECO:0000256" key="3">
    <source>
        <dbReference type="ARBA" id="ARBA00007118"/>
    </source>
</evidence>
<dbReference type="PANTHER" id="PTHR43035:SF1">
    <property type="entry name" value="FATTY ACID REPRESSION MUTANT PROTEIN 2-RELATED"/>
    <property type="match status" value="1"/>
</dbReference>
<dbReference type="GO" id="GO:0016491">
    <property type="term" value="F:oxidoreductase activity"/>
    <property type="evidence" value="ECO:0007669"/>
    <property type="project" value="UniProtKB-KW"/>
</dbReference>
<keyword evidence="5" id="KW-0560">Oxidoreductase</keyword>
<dbReference type="InParanoid" id="A0A316YM80"/>
<proteinExistence type="inferred from homology"/>
<keyword evidence="6" id="KW-0539">Nucleus</keyword>
<dbReference type="InterPro" id="IPR000415">
    <property type="entry name" value="Nitroreductase-like"/>
</dbReference>
<dbReference type="OrthoDB" id="2138173at2759"/>
<reference evidence="8 9" key="1">
    <citation type="journal article" date="2018" name="Mol. Biol. Evol.">
        <title>Broad Genomic Sampling Reveals a Smut Pathogenic Ancestry of the Fungal Clade Ustilaginomycotina.</title>
        <authorList>
            <person name="Kijpornyongpan T."/>
            <person name="Mondo S.J."/>
            <person name="Barry K."/>
            <person name="Sandor L."/>
            <person name="Lee J."/>
            <person name="Lipzen A."/>
            <person name="Pangilinan J."/>
            <person name="LaButti K."/>
            <person name="Hainaut M."/>
            <person name="Henrissat B."/>
            <person name="Grigoriev I.V."/>
            <person name="Spatafora J.W."/>
            <person name="Aime M.C."/>
        </authorList>
    </citation>
    <scope>NUCLEOTIDE SEQUENCE [LARGE SCALE GENOMIC DNA]</scope>
    <source>
        <strain evidence="8 9">MCA 4198</strain>
    </source>
</reference>
<comment type="subcellular location">
    <subcellularLocation>
        <location evidence="2">Cytoplasm</location>
    </subcellularLocation>
    <subcellularLocation>
        <location evidence="1">Nucleus</location>
    </subcellularLocation>
</comment>
<sequence>MSRSDPFFKAIETRRTYYDLTNASSISDADIQGILERAIKFTPSPFNMQSGRLVLALGQSNKKLWSIVKEHYLESIKDNADQVALHSKKIDEYASGHGTVLFFEDQSVLESWYQRMPHFKAWGCFDTWSQNSTGMLQFAIWTALEVEGLGASLQHHSEYAEPINGDILKAFDLPGTYKNTALMPFGIPGPSPLREKTFIPVEERVKVVSS</sequence>
<organism evidence="8 9">
    <name type="scientific">Acaromyces ingoldii</name>
    <dbReference type="NCBI Taxonomy" id="215250"/>
    <lineage>
        <taxon>Eukaryota</taxon>
        <taxon>Fungi</taxon>
        <taxon>Dikarya</taxon>
        <taxon>Basidiomycota</taxon>
        <taxon>Ustilaginomycotina</taxon>
        <taxon>Exobasidiomycetes</taxon>
        <taxon>Exobasidiales</taxon>
        <taxon>Cryptobasidiaceae</taxon>
        <taxon>Acaromyces</taxon>
    </lineage>
</organism>
<protein>
    <submittedName>
        <fullName evidence="8">Nitroreductase family protein</fullName>
    </submittedName>
</protein>